<evidence type="ECO:0000313" key="2">
    <source>
        <dbReference type="Proteomes" id="UP000000305"/>
    </source>
</evidence>
<dbReference type="EMBL" id="GL732600">
    <property type="protein sequence ID" value="EFX72390.1"/>
    <property type="molecule type" value="Genomic_DNA"/>
</dbReference>
<proteinExistence type="predicted"/>
<dbReference type="AlphaFoldDB" id="E9H7C5"/>
<organism evidence="1 2">
    <name type="scientific">Daphnia pulex</name>
    <name type="common">Water flea</name>
    <dbReference type="NCBI Taxonomy" id="6669"/>
    <lineage>
        <taxon>Eukaryota</taxon>
        <taxon>Metazoa</taxon>
        <taxon>Ecdysozoa</taxon>
        <taxon>Arthropoda</taxon>
        <taxon>Crustacea</taxon>
        <taxon>Branchiopoda</taxon>
        <taxon>Diplostraca</taxon>
        <taxon>Cladocera</taxon>
        <taxon>Anomopoda</taxon>
        <taxon>Daphniidae</taxon>
        <taxon>Daphnia</taxon>
    </lineage>
</organism>
<dbReference type="HOGENOM" id="CLU_1596209_0_0_1"/>
<reference evidence="1 2" key="1">
    <citation type="journal article" date="2011" name="Science">
        <title>The ecoresponsive genome of Daphnia pulex.</title>
        <authorList>
            <person name="Colbourne J.K."/>
            <person name="Pfrender M.E."/>
            <person name="Gilbert D."/>
            <person name="Thomas W.K."/>
            <person name="Tucker A."/>
            <person name="Oakley T.H."/>
            <person name="Tokishita S."/>
            <person name="Aerts A."/>
            <person name="Arnold G.J."/>
            <person name="Basu M.K."/>
            <person name="Bauer D.J."/>
            <person name="Caceres C.E."/>
            <person name="Carmel L."/>
            <person name="Casola C."/>
            <person name="Choi J.H."/>
            <person name="Detter J.C."/>
            <person name="Dong Q."/>
            <person name="Dusheyko S."/>
            <person name="Eads B.D."/>
            <person name="Frohlich T."/>
            <person name="Geiler-Samerotte K.A."/>
            <person name="Gerlach D."/>
            <person name="Hatcher P."/>
            <person name="Jogdeo S."/>
            <person name="Krijgsveld J."/>
            <person name="Kriventseva E.V."/>
            <person name="Kultz D."/>
            <person name="Laforsch C."/>
            <person name="Lindquist E."/>
            <person name="Lopez J."/>
            <person name="Manak J.R."/>
            <person name="Muller J."/>
            <person name="Pangilinan J."/>
            <person name="Patwardhan R.P."/>
            <person name="Pitluck S."/>
            <person name="Pritham E.J."/>
            <person name="Rechtsteiner A."/>
            <person name="Rho M."/>
            <person name="Rogozin I.B."/>
            <person name="Sakarya O."/>
            <person name="Salamov A."/>
            <person name="Schaack S."/>
            <person name="Shapiro H."/>
            <person name="Shiga Y."/>
            <person name="Skalitzky C."/>
            <person name="Smith Z."/>
            <person name="Souvorov A."/>
            <person name="Sung W."/>
            <person name="Tang Z."/>
            <person name="Tsuchiya D."/>
            <person name="Tu H."/>
            <person name="Vos H."/>
            <person name="Wang M."/>
            <person name="Wolf Y.I."/>
            <person name="Yamagata H."/>
            <person name="Yamada T."/>
            <person name="Ye Y."/>
            <person name="Shaw J.R."/>
            <person name="Andrews J."/>
            <person name="Crease T.J."/>
            <person name="Tang H."/>
            <person name="Lucas S.M."/>
            <person name="Robertson H.M."/>
            <person name="Bork P."/>
            <person name="Koonin E.V."/>
            <person name="Zdobnov E.M."/>
            <person name="Grigoriev I.V."/>
            <person name="Lynch M."/>
            <person name="Boore J.L."/>
        </authorList>
    </citation>
    <scope>NUCLEOTIDE SEQUENCE [LARGE SCALE GENOMIC DNA]</scope>
</reference>
<sequence>MAIDAIETRTTALSSSARLRDDWLNLCKVPMGIGLLPEVGVLLPWNPETIPSSLGEGWALSWSESSFSYWQSERLWYKERKEIVDLQQNVALCMETHAALFHLRSLKRIMLIFLILTTLEERKRVQLQIISLTTTSRSPAGASEASQKERRAKNMSIEKTIMEIKVE</sequence>
<evidence type="ECO:0000313" key="1">
    <source>
        <dbReference type="EMBL" id="EFX72390.1"/>
    </source>
</evidence>
<dbReference type="InParanoid" id="E9H7C5"/>
<accession>E9H7C5</accession>
<name>E9H7C5_DAPPU</name>
<keyword evidence="2" id="KW-1185">Reference proteome</keyword>
<protein>
    <submittedName>
        <fullName evidence="1">Uncharacterized protein</fullName>
    </submittedName>
</protein>
<dbReference type="KEGG" id="dpx:DAPPUDRAFT_254569"/>
<gene>
    <name evidence="1" type="ORF">DAPPUDRAFT_254569</name>
</gene>
<dbReference type="Proteomes" id="UP000000305">
    <property type="component" value="Unassembled WGS sequence"/>
</dbReference>